<dbReference type="GO" id="GO:0003700">
    <property type="term" value="F:DNA-binding transcription factor activity"/>
    <property type="evidence" value="ECO:0007669"/>
    <property type="project" value="InterPro"/>
</dbReference>
<evidence type="ECO:0000259" key="4">
    <source>
        <dbReference type="PROSITE" id="PS50995"/>
    </source>
</evidence>
<feature type="domain" description="HTH marR-type" evidence="4">
    <location>
        <begin position="3"/>
        <end position="150"/>
    </location>
</feature>
<evidence type="ECO:0000256" key="1">
    <source>
        <dbReference type="ARBA" id="ARBA00023015"/>
    </source>
</evidence>
<dbReference type="InterPro" id="IPR036388">
    <property type="entry name" value="WH-like_DNA-bd_sf"/>
</dbReference>
<keyword evidence="1" id="KW-0805">Transcription regulation</keyword>
<organism evidence="5 6">
    <name type="scientific">Roseibium limicola</name>
    <dbReference type="NCBI Taxonomy" id="2816037"/>
    <lineage>
        <taxon>Bacteria</taxon>
        <taxon>Pseudomonadati</taxon>
        <taxon>Pseudomonadota</taxon>
        <taxon>Alphaproteobacteria</taxon>
        <taxon>Hyphomicrobiales</taxon>
        <taxon>Stappiaceae</taxon>
        <taxon>Roseibium</taxon>
    </lineage>
</organism>
<dbReference type="PANTHER" id="PTHR42756:SF1">
    <property type="entry name" value="TRANSCRIPTIONAL REPRESSOR OF EMRAB OPERON"/>
    <property type="match status" value="1"/>
</dbReference>
<dbReference type="EMBL" id="JAFLNF010000003">
    <property type="protein sequence ID" value="MBO0345112.1"/>
    <property type="molecule type" value="Genomic_DNA"/>
</dbReference>
<keyword evidence="3" id="KW-0804">Transcription</keyword>
<dbReference type="SUPFAM" id="SSF46785">
    <property type="entry name" value="Winged helix' DNA-binding domain"/>
    <property type="match status" value="1"/>
</dbReference>
<gene>
    <name evidence="5" type="ORF">J0X15_07770</name>
</gene>
<dbReference type="Proteomes" id="UP000664779">
    <property type="component" value="Unassembled WGS sequence"/>
</dbReference>
<keyword evidence="2" id="KW-0238">DNA-binding</keyword>
<proteinExistence type="predicted"/>
<dbReference type="PANTHER" id="PTHR42756">
    <property type="entry name" value="TRANSCRIPTIONAL REGULATOR, MARR"/>
    <property type="match status" value="1"/>
</dbReference>
<dbReference type="AlphaFoldDB" id="A0A939J6G8"/>
<accession>A0A939J6G8</accession>
<dbReference type="RefSeq" id="WP_206939495.1">
    <property type="nucleotide sequence ID" value="NZ_JAFLNF010000003.1"/>
</dbReference>
<evidence type="ECO:0000256" key="3">
    <source>
        <dbReference type="ARBA" id="ARBA00023163"/>
    </source>
</evidence>
<dbReference type="GO" id="GO:0003677">
    <property type="term" value="F:DNA binding"/>
    <property type="evidence" value="ECO:0007669"/>
    <property type="project" value="UniProtKB-KW"/>
</dbReference>
<evidence type="ECO:0000313" key="5">
    <source>
        <dbReference type="EMBL" id="MBO0345112.1"/>
    </source>
</evidence>
<dbReference type="Gene3D" id="1.10.10.10">
    <property type="entry name" value="Winged helix-like DNA-binding domain superfamily/Winged helix DNA-binding domain"/>
    <property type="match status" value="1"/>
</dbReference>
<evidence type="ECO:0000256" key="2">
    <source>
        <dbReference type="ARBA" id="ARBA00023125"/>
    </source>
</evidence>
<keyword evidence="6" id="KW-1185">Reference proteome</keyword>
<reference evidence="5" key="1">
    <citation type="submission" date="2021-03" db="EMBL/GenBank/DDBJ databases">
        <title>Roseibium sp. CAU 1637 isolated from Incheon.</title>
        <authorList>
            <person name="Kim W."/>
        </authorList>
    </citation>
    <scope>NUCLEOTIDE SEQUENCE</scope>
    <source>
        <strain evidence="5">CAU 1637</strain>
    </source>
</reference>
<dbReference type="InterPro" id="IPR036390">
    <property type="entry name" value="WH_DNA-bd_sf"/>
</dbReference>
<dbReference type="PROSITE" id="PS50995">
    <property type="entry name" value="HTH_MARR_2"/>
    <property type="match status" value="1"/>
</dbReference>
<comment type="caution">
    <text evidence="5">The sequence shown here is derived from an EMBL/GenBank/DDBJ whole genome shotgun (WGS) entry which is preliminary data.</text>
</comment>
<evidence type="ECO:0000313" key="6">
    <source>
        <dbReference type="Proteomes" id="UP000664779"/>
    </source>
</evidence>
<protein>
    <submittedName>
        <fullName evidence="5">Winged helix-turn-helix transcriptional regulator</fullName>
    </submittedName>
</protein>
<name>A0A939J6G8_9HYPH</name>
<dbReference type="SMART" id="SM00347">
    <property type="entry name" value="HTH_MARR"/>
    <property type="match status" value="1"/>
</dbReference>
<dbReference type="InterPro" id="IPR000835">
    <property type="entry name" value="HTH_MarR-typ"/>
</dbReference>
<sequence>MTDSKLKTDIDRIGKTMSRYRVLAKSRIITRLVIGRAAPDLDIGYIDIVESIGRITRKGGEVTIGTVAEQMCIDPSRASRAVAHLVERDMVSRGVSQLDARRSVIFLTEKGQTFLREKIKTKLGLIEQLLADWPEEDIAKFSELYSRFLDDFERVAAEEAAKPENKQAP</sequence>